<organism evidence="2 3">
    <name type="scientific">Methanomethylophilus alvi</name>
    <dbReference type="NCBI Taxonomy" id="1291540"/>
    <lineage>
        <taxon>Archaea</taxon>
        <taxon>Methanobacteriati</taxon>
        <taxon>Thermoplasmatota</taxon>
        <taxon>Thermoplasmata</taxon>
        <taxon>Methanomassiliicoccales</taxon>
        <taxon>Methanomethylophilaceae</taxon>
        <taxon>Methanomethylophilus</taxon>
    </lineage>
</organism>
<feature type="transmembrane region" description="Helical" evidence="1">
    <location>
        <begin position="9"/>
        <end position="28"/>
    </location>
</feature>
<accession>A0A3G3IH00</accession>
<protein>
    <submittedName>
        <fullName evidence="2">Uncharacterized protein</fullName>
    </submittedName>
</protein>
<dbReference type="Proteomes" id="UP000273278">
    <property type="component" value="Chromosome"/>
</dbReference>
<keyword evidence="1" id="KW-1133">Transmembrane helix</keyword>
<dbReference type="AlphaFoldDB" id="A0A3G3IH00"/>
<evidence type="ECO:0000313" key="2">
    <source>
        <dbReference type="EMBL" id="AYQ54958.1"/>
    </source>
</evidence>
<gene>
    <name evidence="2" type="ORF">BKD89_03945</name>
</gene>
<dbReference type="RefSeq" id="WP_015504690.1">
    <property type="nucleotide sequence ID" value="NZ_CAYARW010000014.1"/>
</dbReference>
<dbReference type="EMBL" id="CP017686">
    <property type="protein sequence ID" value="AYQ54958.1"/>
    <property type="molecule type" value="Genomic_DNA"/>
</dbReference>
<feature type="transmembrane region" description="Helical" evidence="1">
    <location>
        <begin position="71"/>
        <end position="91"/>
    </location>
</feature>
<proteinExistence type="predicted"/>
<evidence type="ECO:0000256" key="1">
    <source>
        <dbReference type="SAM" id="Phobius"/>
    </source>
</evidence>
<name>A0A3G3IH00_9ARCH</name>
<evidence type="ECO:0000313" key="3">
    <source>
        <dbReference type="Proteomes" id="UP000273278"/>
    </source>
</evidence>
<sequence>MGSMTSTTMSLRMLGIVAGNSIVYHYLINYVEVRLAEMSIDFEGDVTEVVDILLNVILSGVDTALTAFNDGLLWIVVAAAAMCLILGLLAFGMGSSDRMEIHENKGGMTVPEDVL</sequence>
<keyword evidence="1" id="KW-0812">Transmembrane</keyword>
<reference evidence="2 3" key="1">
    <citation type="submission" date="2016-10" db="EMBL/GenBank/DDBJ databases">
        <title>Complete genome of the TMA-utilizing, human hosted archaeon Methanomethylophilus alvus Gen. nov, sp. nov., strain Mx-05, derived from a pure culture.</title>
        <authorList>
            <person name="Brugere J.-F."/>
            <person name="Ben Hania W."/>
            <person name="Chaudhary P.P."/>
            <person name="Gaci N."/>
            <person name="Borrel G."/>
            <person name="Cao Van Tuat L."/>
            <person name="Fardeau M.-L."/>
            <person name="Harris H.M.B."/>
            <person name="O'Toole P.W."/>
            <person name="Ollivier B."/>
        </authorList>
    </citation>
    <scope>NUCLEOTIDE SEQUENCE [LARGE SCALE GENOMIC DNA]</scope>
    <source>
        <strain evidence="2 3">Mx-05</strain>
    </source>
</reference>
<keyword evidence="1" id="KW-0472">Membrane</keyword>